<gene>
    <name evidence="1" type="ORF">CC84DRAFT_66019</name>
</gene>
<evidence type="ECO:0000313" key="2">
    <source>
        <dbReference type="Proteomes" id="UP000077069"/>
    </source>
</evidence>
<accession>A0A177CYW3</accession>
<dbReference type="InParanoid" id="A0A177CYW3"/>
<dbReference type="AlphaFoldDB" id="A0A177CYW3"/>
<reference evidence="1 2" key="1">
    <citation type="submission" date="2016-05" db="EMBL/GenBank/DDBJ databases">
        <title>Comparative analysis of secretome profiles of manganese(II)-oxidizing ascomycete fungi.</title>
        <authorList>
            <consortium name="DOE Joint Genome Institute"/>
            <person name="Zeiner C.A."/>
            <person name="Purvine S.O."/>
            <person name="Zink E.M."/>
            <person name="Wu S."/>
            <person name="Pasa-Tolic L."/>
            <person name="Chaput D.L."/>
            <person name="Haridas S."/>
            <person name="Grigoriev I.V."/>
            <person name="Santelli C.M."/>
            <person name="Hansel C.M."/>
        </authorList>
    </citation>
    <scope>NUCLEOTIDE SEQUENCE [LARGE SCALE GENOMIC DNA]</scope>
    <source>
        <strain evidence="1 2">AP3s5-JAC2a</strain>
    </source>
</reference>
<evidence type="ECO:0000313" key="1">
    <source>
        <dbReference type="EMBL" id="OAG12082.1"/>
    </source>
</evidence>
<dbReference type="RefSeq" id="XP_018042447.1">
    <property type="nucleotide sequence ID" value="XM_018187056.1"/>
</dbReference>
<name>A0A177CYW3_9PLEO</name>
<protein>
    <submittedName>
        <fullName evidence="1">Uncharacterized protein</fullName>
    </submittedName>
</protein>
<proteinExistence type="predicted"/>
<sequence>MRFVALCCQCTVLPRALRVLSRPRPSALAVERAGGCTRGTEGRRPGPRAWGWFAQLMMMNGRARAFFPRRDVDSWTIRSKDIKHRVCAVPVPLMLLVSAADGTP</sequence>
<dbReference type="EMBL" id="KV441548">
    <property type="protein sequence ID" value="OAG12082.1"/>
    <property type="molecule type" value="Genomic_DNA"/>
</dbReference>
<dbReference type="Proteomes" id="UP000077069">
    <property type="component" value="Unassembled WGS sequence"/>
</dbReference>
<dbReference type="GeneID" id="28770542"/>
<organism evidence="1 2">
    <name type="scientific">Paraphaeosphaeria sporulosa</name>
    <dbReference type="NCBI Taxonomy" id="1460663"/>
    <lineage>
        <taxon>Eukaryota</taxon>
        <taxon>Fungi</taxon>
        <taxon>Dikarya</taxon>
        <taxon>Ascomycota</taxon>
        <taxon>Pezizomycotina</taxon>
        <taxon>Dothideomycetes</taxon>
        <taxon>Pleosporomycetidae</taxon>
        <taxon>Pleosporales</taxon>
        <taxon>Massarineae</taxon>
        <taxon>Didymosphaeriaceae</taxon>
        <taxon>Paraphaeosphaeria</taxon>
    </lineage>
</organism>
<keyword evidence="2" id="KW-1185">Reference proteome</keyword>